<accession>A0A0E9QE43</accession>
<proteinExistence type="predicted"/>
<name>A0A0E9QE43_ANGAN</name>
<dbReference type="AlphaFoldDB" id="A0A0E9QE43"/>
<protein>
    <submittedName>
        <fullName evidence="2">Uncharacterized protein</fullName>
    </submittedName>
</protein>
<dbReference type="EMBL" id="GBXM01093825">
    <property type="protein sequence ID" value="JAH14752.1"/>
    <property type="molecule type" value="Transcribed_RNA"/>
</dbReference>
<organism evidence="2">
    <name type="scientific">Anguilla anguilla</name>
    <name type="common">European freshwater eel</name>
    <name type="synonym">Muraena anguilla</name>
    <dbReference type="NCBI Taxonomy" id="7936"/>
    <lineage>
        <taxon>Eukaryota</taxon>
        <taxon>Metazoa</taxon>
        <taxon>Chordata</taxon>
        <taxon>Craniata</taxon>
        <taxon>Vertebrata</taxon>
        <taxon>Euteleostomi</taxon>
        <taxon>Actinopterygii</taxon>
        <taxon>Neopterygii</taxon>
        <taxon>Teleostei</taxon>
        <taxon>Anguilliformes</taxon>
        <taxon>Anguillidae</taxon>
        <taxon>Anguilla</taxon>
    </lineage>
</organism>
<sequence>MLNLSCSKSNYSWSEMGSCQGRACLIVILSLLWVAPLLVVLRLHLISL</sequence>
<keyword evidence="1" id="KW-1133">Transmembrane helix</keyword>
<reference evidence="2" key="2">
    <citation type="journal article" date="2015" name="Fish Shellfish Immunol.">
        <title>Early steps in the European eel (Anguilla anguilla)-Vibrio vulnificus interaction in the gills: Role of the RtxA13 toxin.</title>
        <authorList>
            <person name="Callol A."/>
            <person name="Pajuelo D."/>
            <person name="Ebbesson L."/>
            <person name="Teles M."/>
            <person name="MacKenzie S."/>
            <person name="Amaro C."/>
        </authorList>
    </citation>
    <scope>NUCLEOTIDE SEQUENCE</scope>
</reference>
<reference evidence="2" key="1">
    <citation type="submission" date="2014-11" db="EMBL/GenBank/DDBJ databases">
        <authorList>
            <person name="Amaro Gonzalez C."/>
        </authorList>
    </citation>
    <scope>NUCLEOTIDE SEQUENCE</scope>
</reference>
<keyword evidence="1" id="KW-0812">Transmembrane</keyword>
<evidence type="ECO:0000313" key="2">
    <source>
        <dbReference type="EMBL" id="JAH14752.1"/>
    </source>
</evidence>
<keyword evidence="1" id="KW-0472">Membrane</keyword>
<evidence type="ECO:0000256" key="1">
    <source>
        <dbReference type="SAM" id="Phobius"/>
    </source>
</evidence>
<feature type="transmembrane region" description="Helical" evidence="1">
    <location>
        <begin position="20"/>
        <end position="41"/>
    </location>
</feature>